<dbReference type="PANTHER" id="PTHR44252">
    <property type="entry name" value="D-ERYTHRULOSE REDUCTASE"/>
    <property type="match status" value="1"/>
</dbReference>
<evidence type="ECO:0000256" key="1">
    <source>
        <dbReference type="ARBA" id="ARBA00006484"/>
    </source>
</evidence>
<dbReference type="AlphaFoldDB" id="A0A8J2K2X6"/>
<evidence type="ECO:0000256" key="3">
    <source>
        <dbReference type="ARBA" id="ARBA00022857"/>
    </source>
</evidence>
<evidence type="ECO:0000256" key="5">
    <source>
        <dbReference type="SAM" id="MobiDB-lite"/>
    </source>
</evidence>
<evidence type="ECO:0000256" key="2">
    <source>
        <dbReference type="ARBA" id="ARBA00011881"/>
    </source>
</evidence>
<feature type="compositionally biased region" description="Low complexity" evidence="5">
    <location>
        <begin position="198"/>
        <end position="208"/>
    </location>
</feature>
<dbReference type="GO" id="GO:0004090">
    <property type="term" value="F:carbonyl reductase (NADPH) activity"/>
    <property type="evidence" value="ECO:0007669"/>
    <property type="project" value="TreeGrafter"/>
</dbReference>
<proteinExistence type="inferred from homology"/>
<dbReference type="InterPro" id="IPR051737">
    <property type="entry name" value="L-xylulose/Carbonyl_redctase"/>
</dbReference>
<gene>
    <name evidence="6" type="ORF">AFUS01_LOCUS8047</name>
</gene>
<dbReference type="GO" id="GO:0006006">
    <property type="term" value="P:glucose metabolic process"/>
    <property type="evidence" value="ECO:0007669"/>
    <property type="project" value="TreeGrafter"/>
</dbReference>
<dbReference type="FunFam" id="3.40.50.720:FF:000084">
    <property type="entry name" value="Short-chain dehydrogenase reductase"/>
    <property type="match status" value="1"/>
</dbReference>
<protein>
    <submittedName>
        <fullName evidence="6">Uncharacterized protein</fullName>
    </submittedName>
</protein>
<keyword evidence="3" id="KW-0521">NADP</keyword>
<evidence type="ECO:0000313" key="7">
    <source>
        <dbReference type="Proteomes" id="UP000708208"/>
    </source>
</evidence>
<keyword evidence="4" id="KW-0560">Oxidoreductase</keyword>
<dbReference type="PROSITE" id="PS00061">
    <property type="entry name" value="ADH_SHORT"/>
    <property type="match status" value="1"/>
</dbReference>
<dbReference type="PANTHER" id="PTHR44252:SF3">
    <property type="entry name" value="D-ERYTHRULOSE REDUCTASE-RELATED"/>
    <property type="match status" value="1"/>
</dbReference>
<evidence type="ECO:0000256" key="4">
    <source>
        <dbReference type="ARBA" id="ARBA00023002"/>
    </source>
</evidence>
<dbReference type="Pfam" id="PF13561">
    <property type="entry name" value="adh_short_C2"/>
    <property type="match status" value="1"/>
</dbReference>
<dbReference type="GO" id="GO:0050038">
    <property type="term" value="F:L-xylulose reductase (NADPH) activity"/>
    <property type="evidence" value="ECO:0007669"/>
    <property type="project" value="TreeGrafter"/>
</dbReference>
<organism evidence="6 7">
    <name type="scientific">Allacma fusca</name>
    <dbReference type="NCBI Taxonomy" id="39272"/>
    <lineage>
        <taxon>Eukaryota</taxon>
        <taxon>Metazoa</taxon>
        <taxon>Ecdysozoa</taxon>
        <taxon>Arthropoda</taxon>
        <taxon>Hexapoda</taxon>
        <taxon>Collembola</taxon>
        <taxon>Symphypleona</taxon>
        <taxon>Sminthuridae</taxon>
        <taxon>Allacma</taxon>
    </lineage>
</organism>
<comment type="subunit">
    <text evidence="2">Homotetramer.</text>
</comment>
<dbReference type="Proteomes" id="UP000708208">
    <property type="component" value="Unassembled WGS sequence"/>
</dbReference>
<feature type="region of interest" description="Disordered" evidence="5">
    <location>
        <begin position="194"/>
        <end position="213"/>
    </location>
</feature>
<accession>A0A8J2K2X6</accession>
<dbReference type="InterPro" id="IPR002347">
    <property type="entry name" value="SDR_fam"/>
</dbReference>
<reference evidence="6" key="1">
    <citation type="submission" date="2021-06" db="EMBL/GenBank/DDBJ databases">
        <authorList>
            <person name="Hodson N. C."/>
            <person name="Mongue J. A."/>
            <person name="Jaron S. K."/>
        </authorList>
    </citation>
    <scope>NUCLEOTIDE SEQUENCE</scope>
</reference>
<evidence type="ECO:0000313" key="6">
    <source>
        <dbReference type="EMBL" id="CAG7718673.1"/>
    </source>
</evidence>
<dbReference type="GO" id="GO:0005997">
    <property type="term" value="P:xylulose metabolic process"/>
    <property type="evidence" value="ECO:0007669"/>
    <property type="project" value="TreeGrafter"/>
</dbReference>
<comment type="caution">
    <text evidence="6">The sequence shown here is derived from an EMBL/GenBank/DDBJ whole genome shotgun (WGS) entry which is preliminary data.</text>
</comment>
<dbReference type="Pfam" id="PF00106">
    <property type="entry name" value="adh_short"/>
    <property type="match status" value="1"/>
</dbReference>
<comment type="similarity">
    <text evidence="1">Belongs to the short-chain dehydrogenases/reductases (SDR) family.</text>
</comment>
<dbReference type="InterPro" id="IPR020904">
    <property type="entry name" value="Sc_DH/Rdtase_CS"/>
</dbReference>
<dbReference type="EMBL" id="CAJVCH010055102">
    <property type="protein sequence ID" value="CAG7718673.1"/>
    <property type="molecule type" value="Genomic_DNA"/>
</dbReference>
<name>A0A8J2K2X6_9HEXA</name>
<dbReference type="OrthoDB" id="1888931at2759"/>
<sequence>MSVKYDFSGRRVLVTGGAGALGQSTVLKFLESGATVVVLDKDTTNIHELLQQYPTCLETITVDLTNWEETAKAISQALPIHHLVNNAGIPGPALPFLQIRPEDVDKVLDINFKAMINVSQAVAAGMIEGNFGGTIVNISSVMSSMAYKKLTLYCASKAAVSMLTKSMALELAQHNIRVNSISPTIMATNMTMPAPANTTGESSTPTSTEKTDNEPRITNLMRTLLSKQIVKRFLTTEETANLILYLSSTASEMIVGEDIFIDAGIFSN</sequence>
<keyword evidence="7" id="KW-1185">Reference proteome</keyword>